<feature type="domain" description="DUF5666" evidence="2">
    <location>
        <begin position="106"/>
        <end position="166"/>
    </location>
</feature>
<dbReference type="Pfam" id="PF18914">
    <property type="entry name" value="DUF5666"/>
    <property type="match status" value="4"/>
</dbReference>
<protein>
    <recommendedName>
        <fullName evidence="2">DUF5666 domain-containing protein</fullName>
    </recommendedName>
</protein>
<accession>A0A1Y1QVS6</accession>
<evidence type="ECO:0000259" key="2">
    <source>
        <dbReference type="Pfam" id="PF18914"/>
    </source>
</evidence>
<feature type="domain" description="DUF5666" evidence="2">
    <location>
        <begin position="328"/>
        <end position="399"/>
    </location>
</feature>
<feature type="signal peptide" evidence="1">
    <location>
        <begin position="1"/>
        <end position="25"/>
    </location>
</feature>
<proteinExistence type="predicted"/>
<name>A0A1Y1QVS6_9GAMM</name>
<dbReference type="Proteomes" id="UP000192491">
    <property type="component" value="Unassembled WGS sequence"/>
</dbReference>
<feature type="chain" id="PRO_5012237310" description="DUF5666 domain-containing protein" evidence="1">
    <location>
        <begin position="26"/>
        <end position="492"/>
    </location>
</feature>
<reference evidence="3 4" key="1">
    <citation type="submission" date="2017-01" db="EMBL/GenBank/DDBJ databases">
        <title>Novel large sulfur bacteria in the metagenomes of groundwater-fed chemosynthetic microbial mats in the Lake Huron basin.</title>
        <authorList>
            <person name="Sharrar A.M."/>
            <person name="Flood B.E."/>
            <person name="Bailey J.V."/>
            <person name="Jones D.S."/>
            <person name="Biddanda B."/>
            <person name="Ruberg S.A."/>
            <person name="Marcus D.N."/>
            <person name="Dick G.J."/>
        </authorList>
    </citation>
    <scope>NUCLEOTIDE SEQUENCE [LARGE SCALE GENOMIC DNA]</scope>
    <source>
        <strain evidence="3">A8</strain>
    </source>
</reference>
<feature type="domain" description="DUF5666" evidence="2">
    <location>
        <begin position="413"/>
        <end position="483"/>
    </location>
</feature>
<evidence type="ECO:0000313" key="3">
    <source>
        <dbReference type="EMBL" id="OQX14955.1"/>
    </source>
</evidence>
<sequence>MKSIQITLAALLLLLVAACNATKLAQNENGGIGGTGISTGRISNFGSIFVNGVEYDVDSADFTRNDLLESNQQSYRIGEYVVVEGDVNPDGVTGKASKVNFSRSLQGNVTTVSSDGTTLAVMGQPVRSNVLTVFYGFNNIRDLTTTDKVEVSGVQNALGEWIATSIRKLTQSGEDWEVKGTIQHLDSSNQTFAAGGLTVAYGNAALHDLPNDRPEVGQFIRARSQQALAGMRMDASEVRLTSPTPTLSVGTKIRLEGVITRFTTSTNFAVNGLDAITTSGTRFGEGTANDLSLNALLEMEGTVAADGVIMANNVKVKESASISISLIQGAVSDIDSSTQQLTLGEGTTATIIVVDSATLWEDKTDIPVSPMNFNALNNGNYLQAQVKRGNDGQWLALRVTRTEPPPVTNTFSGLVNSVELTSQQFIIGEGTTATTLLVDAATTWLDSTALAISPMSLNHLNTGNSLTVQAQQRSDGKWLALNVTRTNIGTPP</sequence>
<feature type="domain" description="DUF5666" evidence="2">
    <location>
        <begin position="256"/>
        <end position="314"/>
    </location>
</feature>
<comment type="caution">
    <text evidence="3">The sequence shown here is derived from an EMBL/GenBank/DDBJ whole genome shotgun (WGS) entry which is preliminary data.</text>
</comment>
<evidence type="ECO:0000256" key="1">
    <source>
        <dbReference type="SAM" id="SignalP"/>
    </source>
</evidence>
<dbReference type="EMBL" id="MTEJ01000021">
    <property type="protein sequence ID" value="OQX14955.1"/>
    <property type="molecule type" value="Genomic_DNA"/>
</dbReference>
<dbReference type="PROSITE" id="PS51257">
    <property type="entry name" value="PROKAR_LIPOPROTEIN"/>
    <property type="match status" value="1"/>
</dbReference>
<gene>
    <name evidence="3" type="ORF">BWK73_08245</name>
</gene>
<dbReference type="AlphaFoldDB" id="A0A1Y1QVS6"/>
<organism evidence="3 4">
    <name type="scientific">Thiothrix lacustris</name>
    <dbReference type="NCBI Taxonomy" id="525917"/>
    <lineage>
        <taxon>Bacteria</taxon>
        <taxon>Pseudomonadati</taxon>
        <taxon>Pseudomonadota</taxon>
        <taxon>Gammaproteobacteria</taxon>
        <taxon>Thiotrichales</taxon>
        <taxon>Thiotrichaceae</taxon>
        <taxon>Thiothrix</taxon>
    </lineage>
</organism>
<dbReference type="InterPro" id="IPR043724">
    <property type="entry name" value="DUF5666"/>
</dbReference>
<evidence type="ECO:0000313" key="4">
    <source>
        <dbReference type="Proteomes" id="UP000192491"/>
    </source>
</evidence>
<keyword evidence="1" id="KW-0732">Signal</keyword>